<dbReference type="PANTHER" id="PTHR37984:SF11">
    <property type="entry name" value="INTEGRASE CATALYTIC DOMAIN-CONTAINING PROTEIN"/>
    <property type="match status" value="1"/>
</dbReference>
<dbReference type="Gene3D" id="1.10.340.70">
    <property type="match status" value="1"/>
</dbReference>
<dbReference type="Pfam" id="PF00665">
    <property type="entry name" value="rve"/>
    <property type="match status" value="1"/>
</dbReference>
<dbReference type="PANTHER" id="PTHR37984">
    <property type="entry name" value="PROTEIN CBG26694"/>
    <property type="match status" value="1"/>
</dbReference>
<dbReference type="GO" id="GO:0003676">
    <property type="term" value="F:nucleic acid binding"/>
    <property type="evidence" value="ECO:0007669"/>
    <property type="project" value="InterPro"/>
</dbReference>
<dbReference type="GO" id="GO:0015074">
    <property type="term" value="P:DNA integration"/>
    <property type="evidence" value="ECO:0007669"/>
    <property type="project" value="InterPro"/>
</dbReference>
<dbReference type="SUPFAM" id="SSF53098">
    <property type="entry name" value="Ribonuclease H-like"/>
    <property type="match status" value="1"/>
</dbReference>
<accession>A0AAE1QKT0</accession>
<dbReference type="Pfam" id="PF17921">
    <property type="entry name" value="Integrase_H2C2"/>
    <property type="match status" value="1"/>
</dbReference>
<dbReference type="InterPro" id="IPR041588">
    <property type="entry name" value="Integrase_H2C2"/>
</dbReference>
<comment type="caution">
    <text evidence="3">The sequence shown here is derived from an EMBL/GenBank/DDBJ whole genome shotgun (WGS) entry which is preliminary data.</text>
</comment>
<dbReference type="Gene3D" id="3.30.420.10">
    <property type="entry name" value="Ribonuclease H-like superfamily/Ribonuclease H"/>
    <property type="match status" value="1"/>
</dbReference>
<dbReference type="InterPro" id="IPR036397">
    <property type="entry name" value="RNaseH_sf"/>
</dbReference>
<dbReference type="InterPro" id="IPR050951">
    <property type="entry name" value="Retrovirus_Pol_polyprotein"/>
</dbReference>
<name>A0AAE1QKT0_9EUCA</name>
<dbReference type="EC" id="2.7.7.49" evidence="1"/>
<dbReference type="InterPro" id="IPR001584">
    <property type="entry name" value="Integrase_cat-core"/>
</dbReference>
<evidence type="ECO:0000259" key="2">
    <source>
        <dbReference type="PROSITE" id="PS50994"/>
    </source>
</evidence>
<evidence type="ECO:0000256" key="1">
    <source>
        <dbReference type="ARBA" id="ARBA00012493"/>
    </source>
</evidence>
<dbReference type="EMBL" id="JAWZYT010000092">
    <property type="protein sequence ID" value="KAK4328256.1"/>
    <property type="molecule type" value="Genomic_DNA"/>
</dbReference>
<dbReference type="PROSITE" id="PS50994">
    <property type="entry name" value="INTEGRASE"/>
    <property type="match status" value="1"/>
</dbReference>
<organism evidence="3 4">
    <name type="scientific">Petrolisthes manimaculis</name>
    <dbReference type="NCBI Taxonomy" id="1843537"/>
    <lineage>
        <taxon>Eukaryota</taxon>
        <taxon>Metazoa</taxon>
        <taxon>Ecdysozoa</taxon>
        <taxon>Arthropoda</taxon>
        <taxon>Crustacea</taxon>
        <taxon>Multicrustacea</taxon>
        <taxon>Malacostraca</taxon>
        <taxon>Eumalacostraca</taxon>
        <taxon>Eucarida</taxon>
        <taxon>Decapoda</taxon>
        <taxon>Pleocyemata</taxon>
        <taxon>Anomura</taxon>
        <taxon>Galatheoidea</taxon>
        <taxon>Porcellanidae</taxon>
        <taxon>Petrolisthes</taxon>
    </lineage>
</organism>
<proteinExistence type="predicted"/>
<evidence type="ECO:0000313" key="4">
    <source>
        <dbReference type="Proteomes" id="UP001292094"/>
    </source>
</evidence>
<protein>
    <recommendedName>
        <fullName evidence="1">RNA-directed DNA polymerase</fullName>
        <ecNumber evidence="1">2.7.7.49</ecNumber>
    </recommendedName>
</protein>
<gene>
    <name evidence="3" type="ORF">Pmani_001374</name>
</gene>
<reference evidence="3" key="1">
    <citation type="submission" date="2023-11" db="EMBL/GenBank/DDBJ databases">
        <title>Genome assemblies of two species of porcelain crab, Petrolisthes cinctipes and Petrolisthes manimaculis (Anomura: Porcellanidae).</title>
        <authorList>
            <person name="Angst P."/>
        </authorList>
    </citation>
    <scope>NUCLEOTIDE SEQUENCE</scope>
    <source>
        <strain evidence="3">PB745_02</strain>
        <tissue evidence="3">Gill</tissue>
    </source>
</reference>
<feature type="domain" description="Integrase catalytic" evidence="2">
    <location>
        <begin position="164"/>
        <end position="261"/>
    </location>
</feature>
<dbReference type="Proteomes" id="UP001292094">
    <property type="component" value="Unassembled WGS sequence"/>
</dbReference>
<dbReference type="AlphaFoldDB" id="A0AAE1QKT0"/>
<dbReference type="FunFam" id="1.10.340.70:FF:000003">
    <property type="entry name" value="Protein CBG25708"/>
    <property type="match status" value="1"/>
</dbReference>
<keyword evidence="4" id="KW-1185">Reference proteome</keyword>
<sequence length="261" mass="29549">MQEYDYTIQHIKGSDNPADILSRQPLKYHKEVSTEEQLAEGFINHIVANSVPKALSLRAIEEALRTNDWTNKMTEPYKYVKNELSTKCGVVVSGSRMVIPTKLRKHTLQLAHETHLGMVKTKALLRAKVWWPNIDKDVEETIKWCIPCASLDPRKQANPVNMTTMKGPWEVIHIDICGPFPSGDYIIGIIDAGSRWPEVFVVKSTSTNIVTSILEKCLCTHGVPTVIVSDNGPQFRAREFNQFCNKWGIQHHKVYTLSPPS</sequence>
<evidence type="ECO:0000313" key="3">
    <source>
        <dbReference type="EMBL" id="KAK4328256.1"/>
    </source>
</evidence>
<dbReference type="GO" id="GO:0003964">
    <property type="term" value="F:RNA-directed DNA polymerase activity"/>
    <property type="evidence" value="ECO:0007669"/>
    <property type="project" value="UniProtKB-EC"/>
</dbReference>
<dbReference type="InterPro" id="IPR012337">
    <property type="entry name" value="RNaseH-like_sf"/>
</dbReference>